<dbReference type="EMBL" id="JACEIQ010000001">
    <property type="protein sequence ID" value="MBA4493215.1"/>
    <property type="molecule type" value="Genomic_DNA"/>
</dbReference>
<keyword evidence="8" id="KW-1185">Reference proteome</keyword>
<dbReference type="PANTHER" id="PTHR43175">
    <property type="entry name" value="CARBONIC ANHYDRASE"/>
    <property type="match status" value="1"/>
</dbReference>
<feature type="binding site" evidence="6">
    <location>
        <position position="42"/>
    </location>
    <ligand>
        <name>Zn(2+)</name>
        <dbReference type="ChEBI" id="CHEBI:29105"/>
    </ligand>
</feature>
<evidence type="ECO:0000256" key="2">
    <source>
        <dbReference type="ARBA" id="ARBA00012925"/>
    </source>
</evidence>
<dbReference type="GO" id="GO:0004089">
    <property type="term" value="F:carbonate dehydratase activity"/>
    <property type="evidence" value="ECO:0007669"/>
    <property type="project" value="UniProtKB-EC"/>
</dbReference>
<reference evidence="7 8" key="1">
    <citation type="submission" date="2020-07" db="EMBL/GenBank/DDBJ databases">
        <authorList>
            <person name="Feng H."/>
        </authorList>
    </citation>
    <scope>NUCLEOTIDE SEQUENCE [LARGE SCALE GENOMIC DNA]</scope>
    <source>
        <strain evidence="8">s-10</strain>
    </source>
</reference>
<name>A0A7W1WNS2_9BACL</name>
<comment type="catalytic activity">
    <reaction evidence="5">
        <text>hydrogencarbonate + H(+) = CO2 + H2O</text>
        <dbReference type="Rhea" id="RHEA:10748"/>
        <dbReference type="ChEBI" id="CHEBI:15377"/>
        <dbReference type="ChEBI" id="CHEBI:15378"/>
        <dbReference type="ChEBI" id="CHEBI:16526"/>
        <dbReference type="ChEBI" id="CHEBI:17544"/>
        <dbReference type="EC" id="4.2.1.1"/>
    </reaction>
</comment>
<dbReference type="Gene3D" id="3.40.1050.10">
    <property type="entry name" value="Carbonic anhydrase"/>
    <property type="match status" value="1"/>
</dbReference>
<keyword evidence="3 6" id="KW-0479">Metal-binding</keyword>
<dbReference type="SUPFAM" id="SSF53056">
    <property type="entry name" value="beta-carbonic anhydrase, cab"/>
    <property type="match status" value="1"/>
</dbReference>
<dbReference type="EC" id="4.2.1.1" evidence="2"/>
<evidence type="ECO:0000256" key="6">
    <source>
        <dbReference type="PIRSR" id="PIRSR601765-1"/>
    </source>
</evidence>
<dbReference type="AlphaFoldDB" id="A0A7W1WNS2"/>
<accession>A0A7W1WNS2</accession>
<dbReference type="CDD" id="cd03379">
    <property type="entry name" value="beta_CA_cladeD"/>
    <property type="match status" value="1"/>
</dbReference>
<dbReference type="SMART" id="SM00947">
    <property type="entry name" value="Pro_CA"/>
    <property type="match status" value="1"/>
</dbReference>
<organism evidence="7 8">
    <name type="scientific">Paenactinomyces guangxiensis</name>
    <dbReference type="NCBI Taxonomy" id="1490290"/>
    <lineage>
        <taxon>Bacteria</taxon>
        <taxon>Bacillati</taxon>
        <taxon>Bacillota</taxon>
        <taxon>Bacilli</taxon>
        <taxon>Bacillales</taxon>
        <taxon>Thermoactinomycetaceae</taxon>
        <taxon>Paenactinomyces</taxon>
    </lineage>
</organism>
<dbReference type="GO" id="GO:0008270">
    <property type="term" value="F:zinc ion binding"/>
    <property type="evidence" value="ECO:0007669"/>
    <property type="project" value="InterPro"/>
</dbReference>
<keyword evidence="4 6" id="KW-0862">Zinc</keyword>
<comment type="caution">
    <text evidence="7">The sequence shown here is derived from an EMBL/GenBank/DDBJ whole genome shotgun (WGS) entry which is preliminary data.</text>
</comment>
<evidence type="ECO:0000313" key="7">
    <source>
        <dbReference type="EMBL" id="MBA4493215.1"/>
    </source>
</evidence>
<dbReference type="RefSeq" id="WP_181750414.1">
    <property type="nucleotide sequence ID" value="NZ_JACEIQ010000001.1"/>
</dbReference>
<proteinExistence type="inferred from homology"/>
<dbReference type="PANTHER" id="PTHR43175:SF3">
    <property type="entry name" value="CARBON DISULFIDE HYDROLASE"/>
    <property type="match status" value="1"/>
</dbReference>
<comment type="similarity">
    <text evidence="1">Belongs to the beta-class carbonic anhydrase family.</text>
</comment>
<evidence type="ECO:0000256" key="5">
    <source>
        <dbReference type="ARBA" id="ARBA00048348"/>
    </source>
</evidence>
<feature type="binding site" evidence="6">
    <location>
        <position position="101"/>
    </location>
    <ligand>
        <name>Zn(2+)</name>
        <dbReference type="ChEBI" id="CHEBI:29105"/>
    </ligand>
</feature>
<dbReference type="Pfam" id="PF00484">
    <property type="entry name" value="Pro_CA"/>
    <property type="match status" value="1"/>
</dbReference>
<feature type="binding site" evidence="6">
    <location>
        <position position="40"/>
    </location>
    <ligand>
        <name>Zn(2+)</name>
        <dbReference type="ChEBI" id="CHEBI:29105"/>
    </ligand>
</feature>
<evidence type="ECO:0000313" key="8">
    <source>
        <dbReference type="Proteomes" id="UP000535491"/>
    </source>
</evidence>
<evidence type="ECO:0000256" key="1">
    <source>
        <dbReference type="ARBA" id="ARBA00006217"/>
    </source>
</evidence>
<dbReference type="Proteomes" id="UP000535491">
    <property type="component" value="Unassembled WGS sequence"/>
</dbReference>
<protein>
    <recommendedName>
        <fullName evidence="2">carbonic anhydrase</fullName>
        <ecNumber evidence="2">4.2.1.1</ecNumber>
    </recommendedName>
</protein>
<dbReference type="InterPro" id="IPR036874">
    <property type="entry name" value="Carbonic_anhydrase_sf"/>
</dbReference>
<evidence type="ECO:0000256" key="4">
    <source>
        <dbReference type="ARBA" id="ARBA00022833"/>
    </source>
</evidence>
<gene>
    <name evidence="7" type="ORF">H1191_02665</name>
</gene>
<feature type="binding site" evidence="6">
    <location>
        <position position="98"/>
    </location>
    <ligand>
        <name>Zn(2+)</name>
        <dbReference type="ChEBI" id="CHEBI:29105"/>
    </ligand>
</feature>
<sequence length="192" mass="21365">MLVSNLDEILSFNEEFVSSQSYEPYRTDKFPSKKMVIVTCMDTRLTELLPRAMNFKNGDAKVIKTAGALICEPYGSVMRSLLVAVTLLKAEEVFVVGHLDCGMIGLQAAPVLAELEKKGISKERMENLRHSGVDIENWLHGCQDVESGVMESVNLIRNHPLFPSHLMVHGLTINPVTGKLHLVFDGREAKNL</sequence>
<evidence type="ECO:0000256" key="3">
    <source>
        <dbReference type="ARBA" id="ARBA00022723"/>
    </source>
</evidence>
<comment type="cofactor">
    <cofactor evidence="6">
        <name>Zn(2+)</name>
        <dbReference type="ChEBI" id="CHEBI:29105"/>
    </cofactor>
    <text evidence="6">Binds 1 zinc ion per subunit.</text>
</comment>
<dbReference type="InterPro" id="IPR001765">
    <property type="entry name" value="Carbonic_anhydrase"/>
</dbReference>